<evidence type="ECO:0000313" key="2">
    <source>
        <dbReference type="Proteomes" id="UP000177025"/>
    </source>
</evidence>
<dbReference type="InterPro" id="IPR011250">
    <property type="entry name" value="OMP/PagP_B-barrel"/>
</dbReference>
<reference evidence="1 2" key="1">
    <citation type="journal article" date="2016" name="Nat. Commun.">
        <title>Thousands of microbial genomes shed light on interconnected biogeochemical processes in an aquifer system.</title>
        <authorList>
            <person name="Anantharaman K."/>
            <person name="Brown C.T."/>
            <person name="Hug L.A."/>
            <person name="Sharon I."/>
            <person name="Castelle C.J."/>
            <person name="Probst A.J."/>
            <person name="Thomas B.C."/>
            <person name="Singh A."/>
            <person name="Wilkins M.J."/>
            <person name="Karaoz U."/>
            <person name="Brodie E.L."/>
            <person name="Williams K.H."/>
            <person name="Hubbard S.S."/>
            <person name="Banfield J.F."/>
        </authorList>
    </citation>
    <scope>NUCLEOTIDE SEQUENCE [LARGE SCALE GENOMIC DNA]</scope>
</reference>
<dbReference type="Proteomes" id="UP000177025">
    <property type="component" value="Unassembled WGS sequence"/>
</dbReference>
<organism evidence="1 2">
    <name type="scientific">candidate division WOR-3 bacterium RBG_13_43_14</name>
    <dbReference type="NCBI Taxonomy" id="1802590"/>
    <lineage>
        <taxon>Bacteria</taxon>
        <taxon>Bacteria division WOR-3</taxon>
    </lineage>
</organism>
<proteinExistence type="predicted"/>
<dbReference type="EMBL" id="MEUM01000073">
    <property type="protein sequence ID" value="OGC42312.1"/>
    <property type="molecule type" value="Genomic_DNA"/>
</dbReference>
<protein>
    <submittedName>
        <fullName evidence="1">Uncharacterized protein</fullName>
    </submittedName>
</protein>
<dbReference type="Gene3D" id="2.40.160.20">
    <property type="match status" value="1"/>
</dbReference>
<evidence type="ECO:0000313" key="1">
    <source>
        <dbReference type="EMBL" id="OGC42312.1"/>
    </source>
</evidence>
<accession>A0A1F4UBL1</accession>
<comment type="caution">
    <text evidence="1">The sequence shown here is derived from an EMBL/GenBank/DDBJ whole genome shotgun (WGS) entry which is preliminary data.</text>
</comment>
<gene>
    <name evidence="1" type="ORF">A2Y85_02640</name>
</gene>
<dbReference type="AlphaFoldDB" id="A0A1F4UBL1"/>
<sequence length="165" mass="17970">MKKALILITVIALFSTLQAKKMTRSLIELGPKAALYIGDDVSFGIGAEAIFNPVRNVGVRMDLTEIRFGDHTTFFLNHGISLDGLFHIPMRELQPYVHAGFGFTVSDAGPVSHSAFSIRAGMGFNFVMNRSTKVFGEPGIIITDAGDNTDVTFRLAFGARFGILK</sequence>
<name>A0A1F4UBL1_UNCW3</name>
<dbReference type="SUPFAM" id="SSF56925">
    <property type="entry name" value="OMPA-like"/>
    <property type="match status" value="1"/>
</dbReference>